<dbReference type="PANTHER" id="PTHR24220">
    <property type="entry name" value="IMPORT ATP-BINDING PROTEIN"/>
    <property type="match status" value="1"/>
</dbReference>
<dbReference type="Proteomes" id="UP001501410">
    <property type="component" value="Unassembled WGS sequence"/>
</dbReference>
<sequence>MVTVRNLVRRFGALSVVNDVSLDIAKGELVAITGASGAGKSTLLHLMGALDSPDGGTVRINGVDVFGLSAKKQAKFRNEQLGFVFQFHHLLPEFTAIENVAMPVWIAGKSRQEGLDRAQELLELVGLGARTKHKPSALSGGEQQRVAIARALANKPAVIMADEPTGNLDSANAEAVHNLFVDLQRQLGQTFILVTHNTGLAAMADRHLEMRDGRIVSESRDRGA</sequence>
<dbReference type="SMART" id="SM00382">
    <property type="entry name" value="AAA"/>
    <property type="match status" value="1"/>
</dbReference>
<dbReference type="SUPFAM" id="SSF52540">
    <property type="entry name" value="P-loop containing nucleoside triphosphate hydrolases"/>
    <property type="match status" value="1"/>
</dbReference>
<evidence type="ECO:0000313" key="6">
    <source>
        <dbReference type="EMBL" id="GAA4452176.1"/>
    </source>
</evidence>
<dbReference type="InterPro" id="IPR015854">
    <property type="entry name" value="ABC_transpr_LolD-like"/>
</dbReference>
<evidence type="ECO:0000256" key="1">
    <source>
        <dbReference type="ARBA" id="ARBA00005417"/>
    </source>
</evidence>
<protein>
    <submittedName>
        <fullName evidence="6">ABC transporter ATP-binding protein</fullName>
    </submittedName>
</protein>
<dbReference type="RefSeq" id="WP_344823566.1">
    <property type="nucleotide sequence ID" value="NZ_BAABEZ010000014.1"/>
</dbReference>
<dbReference type="Gene3D" id="3.40.50.300">
    <property type="entry name" value="P-loop containing nucleotide triphosphate hydrolases"/>
    <property type="match status" value="1"/>
</dbReference>
<organism evidence="6 7">
    <name type="scientific">Rurimicrobium arvi</name>
    <dbReference type="NCBI Taxonomy" id="2049916"/>
    <lineage>
        <taxon>Bacteria</taxon>
        <taxon>Pseudomonadati</taxon>
        <taxon>Bacteroidota</taxon>
        <taxon>Chitinophagia</taxon>
        <taxon>Chitinophagales</taxon>
        <taxon>Chitinophagaceae</taxon>
        <taxon>Rurimicrobium</taxon>
    </lineage>
</organism>
<evidence type="ECO:0000256" key="3">
    <source>
        <dbReference type="ARBA" id="ARBA00022741"/>
    </source>
</evidence>
<dbReference type="EMBL" id="BAABEZ010000014">
    <property type="protein sequence ID" value="GAA4452176.1"/>
    <property type="molecule type" value="Genomic_DNA"/>
</dbReference>
<gene>
    <name evidence="6" type="ORF">GCM10023092_10710</name>
</gene>
<dbReference type="PROSITE" id="PS50893">
    <property type="entry name" value="ABC_TRANSPORTER_2"/>
    <property type="match status" value="1"/>
</dbReference>
<dbReference type="GO" id="GO:0005524">
    <property type="term" value="F:ATP binding"/>
    <property type="evidence" value="ECO:0007669"/>
    <property type="project" value="UniProtKB-KW"/>
</dbReference>
<dbReference type="PANTHER" id="PTHR24220:SF689">
    <property type="entry name" value="LIPOPROTEIN-RELEASING SYSTEM ATP-BINDING PROTEIN LOLD"/>
    <property type="match status" value="1"/>
</dbReference>
<proteinExistence type="inferred from homology"/>
<keyword evidence="2" id="KW-0813">Transport</keyword>
<dbReference type="InterPro" id="IPR017871">
    <property type="entry name" value="ABC_transporter-like_CS"/>
</dbReference>
<evidence type="ECO:0000256" key="2">
    <source>
        <dbReference type="ARBA" id="ARBA00022448"/>
    </source>
</evidence>
<accession>A0ABP8MMT2</accession>
<evidence type="ECO:0000256" key="4">
    <source>
        <dbReference type="ARBA" id="ARBA00022840"/>
    </source>
</evidence>
<dbReference type="InterPro" id="IPR003593">
    <property type="entry name" value="AAA+_ATPase"/>
</dbReference>
<dbReference type="InterPro" id="IPR027417">
    <property type="entry name" value="P-loop_NTPase"/>
</dbReference>
<comment type="caution">
    <text evidence="6">The sequence shown here is derived from an EMBL/GenBank/DDBJ whole genome shotgun (WGS) entry which is preliminary data.</text>
</comment>
<keyword evidence="3" id="KW-0547">Nucleotide-binding</keyword>
<name>A0ABP8MMT2_9BACT</name>
<feature type="domain" description="ABC transporter" evidence="5">
    <location>
        <begin position="2"/>
        <end position="224"/>
    </location>
</feature>
<dbReference type="CDD" id="cd03255">
    <property type="entry name" value="ABC_MJ0796_LolCDE_FtsE"/>
    <property type="match status" value="1"/>
</dbReference>
<evidence type="ECO:0000259" key="5">
    <source>
        <dbReference type="PROSITE" id="PS50893"/>
    </source>
</evidence>
<dbReference type="InterPro" id="IPR017911">
    <property type="entry name" value="MacB-like_ATP-bd"/>
</dbReference>
<comment type="similarity">
    <text evidence="1">Belongs to the ABC transporter superfamily.</text>
</comment>
<reference evidence="7" key="1">
    <citation type="journal article" date="2019" name="Int. J. Syst. Evol. Microbiol.">
        <title>The Global Catalogue of Microorganisms (GCM) 10K type strain sequencing project: providing services to taxonomists for standard genome sequencing and annotation.</title>
        <authorList>
            <consortium name="The Broad Institute Genomics Platform"/>
            <consortium name="The Broad Institute Genome Sequencing Center for Infectious Disease"/>
            <person name="Wu L."/>
            <person name="Ma J."/>
        </authorList>
    </citation>
    <scope>NUCLEOTIDE SEQUENCE [LARGE SCALE GENOMIC DNA]</scope>
    <source>
        <strain evidence="7">JCM 31921</strain>
    </source>
</reference>
<keyword evidence="7" id="KW-1185">Reference proteome</keyword>
<dbReference type="Pfam" id="PF00005">
    <property type="entry name" value="ABC_tran"/>
    <property type="match status" value="1"/>
</dbReference>
<dbReference type="InterPro" id="IPR003439">
    <property type="entry name" value="ABC_transporter-like_ATP-bd"/>
</dbReference>
<dbReference type="PROSITE" id="PS00211">
    <property type="entry name" value="ABC_TRANSPORTER_1"/>
    <property type="match status" value="1"/>
</dbReference>
<evidence type="ECO:0000313" key="7">
    <source>
        <dbReference type="Proteomes" id="UP001501410"/>
    </source>
</evidence>
<keyword evidence="4 6" id="KW-0067">ATP-binding</keyword>